<proteinExistence type="predicted"/>
<keyword evidence="3" id="KW-1185">Reference proteome</keyword>
<reference evidence="2" key="1">
    <citation type="submission" date="2021-05" db="EMBL/GenBank/DDBJ databases">
        <authorList>
            <person name="Arsene-Ploetze F."/>
        </authorList>
    </citation>
    <scope>NUCLEOTIDE SEQUENCE</scope>
    <source>
        <strain evidence="2">DSM 42138</strain>
    </source>
</reference>
<evidence type="ECO:0000313" key="2">
    <source>
        <dbReference type="EMBL" id="CAG6395122.1"/>
    </source>
</evidence>
<dbReference type="EC" id="2.7.1.130" evidence="2"/>
<keyword evidence="2" id="KW-0808">Transferase</keyword>
<dbReference type="Proteomes" id="UP001152519">
    <property type="component" value="Unassembled WGS sequence"/>
</dbReference>
<sequence length="88" mass="10033">MRRELDPGQGRRAAVARPQQHPGPDRQRCRQRLTFRPHHLLDPHHLLHPGPPAISRRRPVGVSDGRKGGRPVIAAIRARCQAERRDQP</sequence>
<dbReference type="EMBL" id="CAJSLV010000059">
    <property type="protein sequence ID" value="CAG6395122.1"/>
    <property type="molecule type" value="Genomic_DNA"/>
</dbReference>
<protein>
    <submittedName>
        <fullName evidence="2">Tetraacyldisaccharide 4\\'-kinase</fullName>
        <ecNumber evidence="2">2.7.1.130</ecNumber>
    </submittedName>
</protein>
<evidence type="ECO:0000313" key="3">
    <source>
        <dbReference type="Proteomes" id="UP001152519"/>
    </source>
</evidence>
<feature type="region of interest" description="Disordered" evidence="1">
    <location>
        <begin position="1"/>
        <end position="28"/>
    </location>
</feature>
<accession>A0A9W4GRU5</accession>
<dbReference type="GO" id="GO:0009029">
    <property type="term" value="F:lipid-A 4'-kinase activity"/>
    <property type="evidence" value="ECO:0007669"/>
    <property type="project" value="UniProtKB-EC"/>
</dbReference>
<dbReference type="AlphaFoldDB" id="A0A9W4GRU5"/>
<evidence type="ECO:0000256" key="1">
    <source>
        <dbReference type="SAM" id="MobiDB-lite"/>
    </source>
</evidence>
<name>A0A9W4GRU5_9ACTN</name>
<gene>
    <name evidence="2" type="ORF">SCOCK_30355</name>
</gene>
<feature type="region of interest" description="Disordered" evidence="1">
    <location>
        <begin position="40"/>
        <end position="71"/>
    </location>
</feature>
<organism evidence="2 3">
    <name type="scientific">Actinacidiphila cocklensis</name>
    <dbReference type="NCBI Taxonomy" id="887465"/>
    <lineage>
        <taxon>Bacteria</taxon>
        <taxon>Bacillati</taxon>
        <taxon>Actinomycetota</taxon>
        <taxon>Actinomycetes</taxon>
        <taxon>Kitasatosporales</taxon>
        <taxon>Streptomycetaceae</taxon>
        <taxon>Actinacidiphila</taxon>
    </lineage>
</organism>
<comment type="caution">
    <text evidence="2">The sequence shown here is derived from an EMBL/GenBank/DDBJ whole genome shotgun (WGS) entry which is preliminary data.</text>
</comment>